<dbReference type="Proteomes" id="UP001152797">
    <property type="component" value="Unassembled WGS sequence"/>
</dbReference>
<comment type="caution">
    <text evidence="2">The sequence shown here is derived from an EMBL/GenBank/DDBJ whole genome shotgun (WGS) entry which is preliminary data.</text>
</comment>
<protein>
    <submittedName>
        <fullName evidence="2">Uncharacterized protein</fullName>
    </submittedName>
</protein>
<dbReference type="EMBL" id="CAMXCT030000824">
    <property type="protein sequence ID" value="CAL4770966.1"/>
    <property type="molecule type" value="Genomic_DNA"/>
</dbReference>
<dbReference type="EMBL" id="CAMXCT020000824">
    <property type="protein sequence ID" value="CAL1137029.1"/>
    <property type="molecule type" value="Genomic_DNA"/>
</dbReference>
<evidence type="ECO:0000313" key="3">
    <source>
        <dbReference type="EMBL" id="CAL1137029.1"/>
    </source>
</evidence>
<keyword evidence="1" id="KW-0472">Membrane</keyword>
<organism evidence="2">
    <name type="scientific">Cladocopium goreaui</name>
    <dbReference type="NCBI Taxonomy" id="2562237"/>
    <lineage>
        <taxon>Eukaryota</taxon>
        <taxon>Sar</taxon>
        <taxon>Alveolata</taxon>
        <taxon>Dinophyceae</taxon>
        <taxon>Suessiales</taxon>
        <taxon>Symbiodiniaceae</taxon>
        <taxon>Cladocopium</taxon>
    </lineage>
</organism>
<sequence length="145" mass="15526">MSFSFVAPTWVTFLRHPNCKNLSLALCVMLCPHVLVGLIMPTVVGGVLLFFTTAWPYFLGCWRIHARARAESSSRVSTFRAGGSVAASTSSPAAPAAQHIPVVEATVVGVSEPNNHTNNESNETAKVVEAQSVFAKDAGIDQVLW</sequence>
<keyword evidence="1" id="KW-0812">Transmembrane</keyword>
<evidence type="ECO:0000313" key="4">
    <source>
        <dbReference type="Proteomes" id="UP001152797"/>
    </source>
</evidence>
<feature type="transmembrane region" description="Helical" evidence="1">
    <location>
        <begin position="35"/>
        <end position="59"/>
    </location>
</feature>
<dbReference type="AlphaFoldDB" id="A0A9P1C232"/>
<proteinExistence type="predicted"/>
<keyword evidence="4" id="KW-1185">Reference proteome</keyword>
<evidence type="ECO:0000256" key="1">
    <source>
        <dbReference type="SAM" id="Phobius"/>
    </source>
</evidence>
<gene>
    <name evidence="2" type="ORF">C1SCF055_LOCUS11251</name>
</gene>
<keyword evidence="1" id="KW-1133">Transmembrane helix</keyword>
<accession>A0A9P1C232</accession>
<reference evidence="3" key="2">
    <citation type="submission" date="2024-04" db="EMBL/GenBank/DDBJ databases">
        <authorList>
            <person name="Chen Y."/>
            <person name="Shah S."/>
            <person name="Dougan E. K."/>
            <person name="Thang M."/>
            <person name="Chan C."/>
        </authorList>
    </citation>
    <scope>NUCLEOTIDE SEQUENCE [LARGE SCALE GENOMIC DNA]</scope>
</reference>
<dbReference type="EMBL" id="CAMXCT010000824">
    <property type="protein sequence ID" value="CAI3983654.1"/>
    <property type="molecule type" value="Genomic_DNA"/>
</dbReference>
<name>A0A9P1C232_9DINO</name>
<reference evidence="2" key="1">
    <citation type="submission" date="2022-10" db="EMBL/GenBank/DDBJ databases">
        <authorList>
            <person name="Chen Y."/>
            <person name="Dougan E. K."/>
            <person name="Chan C."/>
            <person name="Rhodes N."/>
            <person name="Thang M."/>
        </authorList>
    </citation>
    <scope>NUCLEOTIDE SEQUENCE</scope>
</reference>
<evidence type="ECO:0000313" key="2">
    <source>
        <dbReference type="EMBL" id="CAI3983654.1"/>
    </source>
</evidence>